<accession>A0A6B9J633</accession>
<dbReference type="EMBL" id="MN732867">
    <property type="protein sequence ID" value="QGZ16405.1"/>
    <property type="molecule type" value="Genomic_DNA"/>
</dbReference>
<reference evidence="2 3" key="1">
    <citation type="submission" date="2019-11" db="EMBL/GenBank/DDBJ databases">
        <title>Characterization of a new Erwinia amylovora bacteriophage.</title>
        <authorList>
            <person name="Valentovich L.N."/>
            <person name="Akhremchuk A.E."/>
            <person name="Besarab N.V."/>
            <person name="Lagonenko A.L."/>
        </authorList>
    </citation>
    <scope>NUCLEOTIDE SEQUENCE [LARGE SCALE GENOMIC DNA]</scope>
</reference>
<protein>
    <submittedName>
        <fullName evidence="2">Uncharacterized protein</fullName>
    </submittedName>
</protein>
<feature type="compositionally biased region" description="Basic and acidic residues" evidence="1">
    <location>
        <begin position="21"/>
        <end position="30"/>
    </location>
</feature>
<proteinExistence type="predicted"/>
<keyword evidence="3" id="KW-1185">Reference proteome</keyword>
<organism evidence="2 3">
    <name type="scientific">Erwinia phage Hena1</name>
    <dbReference type="NCBI Taxonomy" id="2678601"/>
    <lineage>
        <taxon>Viruses</taxon>
        <taxon>Duplodnaviria</taxon>
        <taxon>Heunggongvirae</taxon>
        <taxon>Uroviricota</taxon>
        <taxon>Caudoviricetes</taxon>
        <taxon>Vequintavirinae</taxon>
        <taxon>Henunavirus</taxon>
        <taxon>Henunavirus hena1</taxon>
    </lineage>
</organism>
<evidence type="ECO:0000256" key="1">
    <source>
        <dbReference type="SAM" id="MobiDB-lite"/>
    </source>
</evidence>
<name>A0A6B9J633_9CAUD</name>
<evidence type="ECO:0000313" key="3">
    <source>
        <dbReference type="Proteomes" id="UP000433183"/>
    </source>
</evidence>
<feature type="compositionally biased region" description="Polar residues" evidence="1">
    <location>
        <begin position="1"/>
        <end position="15"/>
    </location>
</feature>
<sequence>MTQTNSTTQKMSANRTRTRLQHGEVNERRQRNDKRHKPVRFTDNWNGGDYDPANMKRLSARRRVLHHQAASAYIED</sequence>
<feature type="region of interest" description="Disordered" evidence="1">
    <location>
        <begin position="1"/>
        <end position="52"/>
    </location>
</feature>
<evidence type="ECO:0000313" key="2">
    <source>
        <dbReference type="EMBL" id="QGZ16405.1"/>
    </source>
</evidence>
<gene>
    <name evidence="2" type="ORF">Hena1_02550</name>
</gene>
<dbReference type="Proteomes" id="UP000433183">
    <property type="component" value="Segment"/>
</dbReference>